<evidence type="ECO:0000256" key="1">
    <source>
        <dbReference type="ARBA" id="ARBA00022694"/>
    </source>
</evidence>
<accession>A0ABS1BA47</accession>
<reference evidence="9 10" key="1">
    <citation type="submission" date="2020-12" db="EMBL/GenBank/DDBJ databases">
        <title>Brachybacterium sp. MASK1Z-5, whole genome shotgun sequence.</title>
        <authorList>
            <person name="Tuo L."/>
        </authorList>
    </citation>
    <scope>NUCLEOTIDE SEQUENCE [LARGE SCALE GENOMIC DNA]</scope>
    <source>
        <strain evidence="9 10">MASK1Z-5</strain>
    </source>
</reference>
<dbReference type="InterPro" id="IPR014721">
    <property type="entry name" value="Ribsml_uS5_D2-typ_fold_subgr"/>
</dbReference>
<evidence type="ECO:0000256" key="2">
    <source>
        <dbReference type="ARBA" id="ARBA00022722"/>
    </source>
</evidence>
<dbReference type="NCBIfam" id="TIGR00188">
    <property type="entry name" value="rnpA"/>
    <property type="match status" value="1"/>
</dbReference>
<dbReference type="InterPro" id="IPR000100">
    <property type="entry name" value="RNase_P"/>
</dbReference>
<comment type="similarity">
    <text evidence="6">Belongs to the RnpA family.</text>
</comment>
<sequence>MSWSRHRLHTAQQFRTATRRGARAARSHVVAHLVLRTEEPQEARVGFVVSTKVGNSVVRHRVSRRLREIVRSHLTEIPERSDLVLRTLPGVQDVPFADLEEQVTGAIASARRKLEKRSAQRSAESTAPGTPTAAVAP</sequence>
<dbReference type="PANTHER" id="PTHR33992:SF1">
    <property type="entry name" value="RIBONUCLEASE P PROTEIN COMPONENT"/>
    <property type="match status" value="1"/>
</dbReference>
<dbReference type="Gene3D" id="3.30.230.10">
    <property type="match status" value="1"/>
</dbReference>
<keyword evidence="1 6" id="KW-0819">tRNA processing</keyword>
<evidence type="ECO:0000313" key="9">
    <source>
        <dbReference type="EMBL" id="MBK0331372.1"/>
    </source>
</evidence>
<evidence type="ECO:0000256" key="5">
    <source>
        <dbReference type="ARBA" id="ARBA00022884"/>
    </source>
</evidence>
<feature type="compositionally biased region" description="Low complexity" evidence="8">
    <location>
        <begin position="126"/>
        <end position="137"/>
    </location>
</feature>
<dbReference type="SUPFAM" id="SSF54211">
    <property type="entry name" value="Ribosomal protein S5 domain 2-like"/>
    <property type="match status" value="1"/>
</dbReference>
<dbReference type="Pfam" id="PF00825">
    <property type="entry name" value="Ribonuclease_P"/>
    <property type="match status" value="1"/>
</dbReference>
<name>A0ABS1BA47_9MICO</name>
<protein>
    <recommendedName>
        <fullName evidence="6 7">Ribonuclease P protein component</fullName>
        <shortName evidence="6">RNase P protein</shortName>
        <shortName evidence="6">RNaseP protein</shortName>
        <ecNumber evidence="6 7">3.1.26.5</ecNumber>
    </recommendedName>
    <alternativeName>
        <fullName evidence="6">Protein C5</fullName>
    </alternativeName>
</protein>
<dbReference type="PANTHER" id="PTHR33992">
    <property type="entry name" value="RIBONUCLEASE P PROTEIN COMPONENT"/>
    <property type="match status" value="1"/>
</dbReference>
<dbReference type="Proteomes" id="UP000612352">
    <property type="component" value="Unassembled WGS sequence"/>
</dbReference>
<evidence type="ECO:0000256" key="3">
    <source>
        <dbReference type="ARBA" id="ARBA00022759"/>
    </source>
</evidence>
<dbReference type="HAMAP" id="MF_00227">
    <property type="entry name" value="RNase_P"/>
    <property type="match status" value="1"/>
</dbReference>
<keyword evidence="2 6" id="KW-0540">Nuclease</keyword>
<dbReference type="EC" id="3.1.26.5" evidence="6 7"/>
<keyword evidence="10" id="KW-1185">Reference proteome</keyword>
<organism evidence="9 10">
    <name type="scientific">Brachybacterium halotolerans</name>
    <dbReference type="NCBI Taxonomy" id="2795215"/>
    <lineage>
        <taxon>Bacteria</taxon>
        <taxon>Bacillati</taxon>
        <taxon>Actinomycetota</taxon>
        <taxon>Actinomycetes</taxon>
        <taxon>Micrococcales</taxon>
        <taxon>Dermabacteraceae</taxon>
        <taxon>Brachybacterium</taxon>
    </lineage>
</organism>
<evidence type="ECO:0000256" key="6">
    <source>
        <dbReference type="HAMAP-Rule" id="MF_00227"/>
    </source>
</evidence>
<dbReference type="InterPro" id="IPR020568">
    <property type="entry name" value="Ribosomal_Su5_D2-typ_SF"/>
</dbReference>
<comment type="function">
    <text evidence="6">RNaseP catalyzes the removal of the 5'-leader sequence from pre-tRNA to produce the mature 5'-terminus. It can also cleave other RNA substrates such as 4.5S RNA. The protein component plays an auxiliary but essential role in vivo by binding to the 5'-leader sequence and broadening the substrate specificity of the ribozyme.</text>
</comment>
<proteinExistence type="inferred from homology"/>
<dbReference type="GO" id="GO:0004526">
    <property type="term" value="F:ribonuclease P activity"/>
    <property type="evidence" value="ECO:0007669"/>
    <property type="project" value="UniProtKB-EC"/>
</dbReference>
<gene>
    <name evidence="6 9" type="primary">rnpA</name>
    <name evidence="9" type="ORF">I8D64_08150</name>
</gene>
<comment type="catalytic activity">
    <reaction evidence="6">
        <text>Endonucleolytic cleavage of RNA, removing 5'-extranucleotides from tRNA precursor.</text>
        <dbReference type="EC" id="3.1.26.5"/>
    </reaction>
</comment>
<comment type="subunit">
    <text evidence="6">Consists of a catalytic RNA component (M1 or rnpB) and a protein subunit.</text>
</comment>
<feature type="region of interest" description="Disordered" evidence="8">
    <location>
        <begin position="111"/>
        <end position="137"/>
    </location>
</feature>
<dbReference type="EMBL" id="JAEDAJ010000003">
    <property type="protein sequence ID" value="MBK0331372.1"/>
    <property type="molecule type" value="Genomic_DNA"/>
</dbReference>
<evidence type="ECO:0000313" key="10">
    <source>
        <dbReference type="Proteomes" id="UP000612352"/>
    </source>
</evidence>
<comment type="caution">
    <text evidence="9">The sequence shown here is derived from an EMBL/GenBank/DDBJ whole genome shotgun (WGS) entry which is preliminary data.</text>
</comment>
<keyword evidence="5 6" id="KW-0694">RNA-binding</keyword>
<evidence type="ECO:0000256" key="4">
    <source>
        <dbReference type="ARBA" id="ARBA00022801"/>
    </source>
</evidence>
<keyword evidence="3 6" id="KW-0255">Endonuclease</keyword>
<evidence type="ECO:0000256" key="8">
    <source>
        <dbReference type="SAM" id="MobiDB-lite"/>
    </source>
</evidence>
<evidence type="ECO:0000256" key="7">
    <source>
        <dbReference type="NCBIfam" id="TIGR00188"/>
    </source>
</evidence>
<keyword evidence="4 6" id="KW-0378">Hydrolase</keyword>
<dbReference type="RefSeq" id="WP_200501987.1">
    <property type="nucleotide sequence ID" value="NZ_JAEDAJ010000003.1"/>
</dbReference>